<feature type="transmembrane region" description="Helical" evidence="2">
    <location>
        <begin position="25"/>
        <end position="45"/>
    </location>
</feature>
<proteinExistence type="predicted"/>
<accession>A0A562VEI7</accession>
<evidence type="ECO:0000313" key="3">
    <source>
        <dbReference type="EMBL" id="TWJ16290.1"/>
    </source>
</evidence>
<keyword evidence="2" id="KW-0812">Transmembrane</keyword>
<gene>
    <name evidence="3" type="ORF">LX16_2018</name>
</gene>
<keyword evidence="2" id="KW-1133">Transmembrane helix</keyword>
<protein>
    <submittedName>
        <fullName evidence="3">Uncharacterized protein</fullName>
    </submittedName>
</protein>
<keyword evidence="2" id="KW-0472">Membrane</keyword>
<keyword evidence="4" id="KW-1185">Reference proteome</keyword>
<dbReference type="AlphaFoldDB" id="A0A562VEI7"/>
<feature type="region of interest" description="Disordered" evidence="1">
    <location>
        <begin position="1"/>
        <end position="23"/>
    </location>
</feature>
<evidence type="ECO:0000256" key="2">
    <source>
        <dbReference type="SAM" id="Phobius"/>
    </source>
</evidence>
<sequence length="77" mass="8029">MTDPYRIDDPATSTGEAPRPRRGSALTTTLWILAAALAGTNTAMSVTGNELIGAFFGAAALVCVTVAIVRHVKARRS</sequence>
<evidence type="ECO:0000256" key="1">
    <source>
        <dbReference type="SAM" id="MobiDB-lite"/>
    </source>
</evidence>
<feature type="transmembrane region" description="Helical" evidence="2">
    <location>
        <begin position="51"/>
        <end position="69"/>
    </location>
</feature>
<comment type="caution">
    <text evidence="3">The sequence shown here is derived from an EMBL/GenBank/DDBJ whole genome shotgun (WGS) entry which is preliminary data.</text>
</comment>
<organism evidence="3 4">
    <name type="scientific">Stackebrandtia albiflava</name>
    <dbReference type="NCBI Taxonomy" id="406432"/>
    <lineage>
        <taxon>Bacteria</taxon>
        <taxon>Bacillati</taxon>
        <taxon>Actinomycetota</taxon>
        <taxon>Actinomycetes</taxon>
        <taxon>Glycomycetales</taxon>
        <taxon>Glycomycetaceae</taxon>
        <taxon>Stackebrandtia</taxon>
    </lineage>
</organism>
<dbReference type="EMBL" id="VLLL01000005">
    <property type="protein sequence ID" value="TWJ16290.1"/>
    <property type="molecule type" value="Genomic_DNA"/>
</dbReference>
<evidence type="ECO:0000313" key="4">
    <source>
        <dbReference type="Proteomes" id="UP000321617"/>
    </source>
</evidence>
<dbReference type="RefSeq" id="WP_147136463.1">
    <property type="nucleotide sequence ID" value="NZ_BAABIJ010000001.1"/>
</dbReference>
<reference evidence="3 4" key="1">
    <citation type="journal article" date="2013" name="Stand. Genomic Sci.">
        <title>Genomic Encyclopedia of Type Strains, Phase I: The one thousand microbial genomes (KMG-I) project.</title>
        <authorList>
            <person name="Kyrpides N.C."/>
            <person name="Woyke T."/>
            <person name="Eisen J.A."/>
            <person name="Garrity G."/>
            <person name="Lilburn T.G."/>
            <person name="Beck B.J."/>
            <person name="Whitman W.B."/>
            <person name="Hugenholtz P."/>
            <person name="Klenk H.P."/>
        </authorList>
    </citation>
    <scope>NUCLEOTIDE SEQUENCE [LARGE SCALE GENOMIC DNA]</scope>
    <source>
        <strain evidence="3 4">DSM 45044</strain>
    </source>
</reference>
<name>A0A562VEI7_9ACTN</name>
<dbReference type="Proteomes" id="UP000321617">
    <property type="component" value="Unassembled WGS sequence"/>
</dbReference>